<evidence type="ECO:0000313" key="3">
    <source>
        <dbReference type="Proteomes" id="UP001233999"/>
    </source>
</evidence>
<comment type="caution">
    <text evidence="2">The sequence shown here is derived from an EMBL/GenBank/DDBJ whole genome shotgun (WGS) entry which is preliminary data.</text>
</comment>
<gene>
    <name evidence="2" type="ORF">L9F63_008781</name>
</gene>
<sequence length="105" mass="10843">MARVDSGHETLFSDDSPCDLGNTPSACSSSGLGSSSSGQQNTSAEDRPPKITPFSGVLGKGKVVIRPIAFKPVVMTPAARFTNSGERYGSTPILARPGSQLALYG</sequence>
<name>A0AAD7Z559_DIPPU</name>
<dbReference type="EMBL" id="JASPKZ010010674">
    <property type="protein sequence ID" value="KAJ9573857.1"/>
    <property type="molecule type" value="Genomic_DNA"/>
</dbReference>
<feature type="non-terminal residue" evidence="2">
    <location>
        <position position="105"/>
    </location>
</feature>
<accession>A0AAD7Z559</accession>
<keyword evidence="3" id="KW-1185">Reference proteome</keyword>
<dbReference type="AlphaFoldDB" id="A0AAD7Z559"/>
<evidence type="ECO:0000256" key="1">
    <source>
        <dbReference type="SAM" id="MobiDB-lite"/>
    </source>
</evidence>
<reference evidence="2" key="1">
    <citation type="journal article" date="2023" name="IScience">
        <title>Live-bearing cockroach genome reveals convergent evolutionary mechanisms linked to viviparity in insects and beyond.</title>
        <authorList>
            <person name="Fouks B."/>
            <person name="Harrison M.C."/>
            <person name="Mikhailova A.A."/>
            <person name="Marchal E."/>
            <person name="English S."/>
            <person name="Carruthers M."/>
            <person name="Jennings E.C."/>
            <person name="Chiamaka E.L."/>
            <person name="Frigard R.A."/>
            <person name="Pippel M."/>
            <person name="Attardo G.M."/>
            <person name="Benoit J.B."/>
            <person name="Bornberg-Bauer E."/>
            <person name="Tobe S.S."/>
        </authorList>
    </citation>
    <scope>NUCLEOTIDE SEQUENCE</scope>
    <source>
        <strain evidence="2">Stay&amp;Tobe</strain>
    </source>
</reference>
<feature type="region of interest" description="Disordered" evidence="1">
    <location>
        <begin position="1"/>
        <end position="56"/>
    </location>
</feature>
<protein>
    <submittedName>
        <fullName evidence="2">Uncharacterized protein</fullName>
    </submittedName>
</protein>
<dbReference type="Proteomes" id="UP001233999">
    <property type="component" value="Unassembled WGS sequence"/>
</dbReference>
<proteinExistence type="predicted"/>
<reference evidence="2" key="2">
    <citation type="submission" date="2023-05" db="EMBL/GenBank/DDBJ databases">
        <authorList>
            <person name="Fouks B."/>
        </authorList>
    </citation>
    <scope>NUCLEOTIDE SEQUENCE</scope>
    <source>
        <strain evidence="2">Stay&amp;Tobe</strain>
        <tissue evidence="2">Testes</tissue>
    </source>
</reference>
<feature type="compositionally biased region" description="Low complexity" evidence="1">
    <location>
        <begin position="28"/>
        <end position="38"/>
    </location>
</feature>
<evidence type="ECO:0000313" key="2">
    <source>
        <dbReference type="EMBL" id="KAJ9573857.1"/>
    </source>
</evidence>
<organism evidence="2 3">
    <name type="scientific">Diploptera punctata</name>
    <name type="common">Pacific beetle cockroach</name>
    <dbReference type="NCBI Taxonomy" id="6984"/>
    <lineage>
        <taxon>Eukaryota</taxon>
        <taxon>Metazoa</taxon>
        <taxon>Ecdysozoa</taxon>
        <taxon>Arthropoda</taxon>
        <taxon>Hexapoda</taxon>
        <taxon>Insecta</taxon>
        <taxon>Pterygota</taxon>
        <taxon>Neoptera</taxon>
        <taxon>Polyneoptera</taxon>
        <taxon>Dictyoptera</taxon>
        <taxon>Blattodea</taxon>
        <taxon>Blaberoidea</taxon>
        <taxon>Blaberidae</taxon>
        <taxon>Diplopterinae</taxon>
        <taxon>Diploptera</taxon>
    </lineage>
</organism>